<feature type="transmembrane region" description="Helical" evidence="8">
    <location>
        <begin position="700"/>
        <end position="718"/>
    </location>
</feature>
<keyword evidence="5 8" id="KW-1133">Transmembrane helix</keyword>
<feature type="transmembrane region" description="Helical" evidence="8">
    <location>
        <begin position="490"/>
        <end position="510"/>
    </location>
</feature>
<feature type="transmembrane region" description="Helical" evidence="8">
    <location>
        <begin position="829"/>
        <end position="849"/>
    </location>
</feature>
<dbReference type="PANTHER" id="PTHR42703">
    <property type="entry name" value="NADH DEHYDROGENASE"/>
    <property type="match status" value="1"/>
</dbReference>
<comment type="subcellular location">
    <subcellularLocation>
        <location evidence="1">Cell membrane</location>
        <topology evidence="1">Multi-pass membrane protein</topology>
    </subcellularLocation>
    <subcellularLocation>
        <location evidence="7">Membrane</location>
        <topology evidence="7">Multi-pass membrane protein</topology>
    </subcellularLocation>
</comment>
<evidence type="ECO:0000256" key="3">
    <source>
        <dbReference type="ARBA" id="ARBA00022475"/>
    </source>
</evidence>
<name>A0ABW3YSB9_MYCRA</name>
<comment type="caution">
    <text evidence="10">The sequence shown here is derived from an EMBL/GenBank/DDBJ whole genome shotgun (WGS) entry which is preliminary data.</text>
</comment>
<feature type="transmembrane region" description="Helical" evidence="8">
    <location>
        <begin position="398"/>
        <end position="419"/>
    </location>
</feature>
<feature type="transmembrane region" description="Helical" evidence="8">
    <location>
        <begin position="296"/>
        <end position="315"/>
    </location>
</feature>
<feature type="transmembrane region" description="Helical" evidence="8">
    <location>
        <begin position="33"/>
        <end position="55"/>
    </location>
</feature>
<feature type="domain" description="NADH:quinone oxidoreductase/Mrp antiporter transmembrane" evidence="9">
    <location>
        <begin position="563"/>
        <end position="843"/>
    </location>
</feature>
<feature type="transmembrane region" description="Helical" evidence="8">
    <location>
        <begin position="109"/>
        <end position="126"/>
    </location>
</feature>
<accession>A0ABW3YSB9</accession>
<dbReference type="Pfam" id="PF00361">
    <property type="entry name" value="Proton_antipo_M"/>
    <property type="match status" value="2"/>
</dbReference>
<protein>
    <submittedName>
        <fullName evidence="10">Proton-conducting transporter membrane subunit</fullName>
    </submittedName>
</protein>
<evidence type="ECO:0000256" key="8">
    <source>
        <dbReference type="SAM" id="Phobius"/>
    </source>
</evidence>
<feature type="transmembrane region" description="Helical" evidence="8">
    <location>
        <begin position="164"/>
        <end position="183"/>
    </location>
</feature>
<feature type="transmembrane region" description="Helical" evidence="8">
    <location>
        <begin position="753"/>
        <end position="776"/>
    </location>
</feature>
<feature type="transmembrane region" description="Helical" evidence="8">
    <location>
        <begin position="593"/>
        <end position="614"/>
    </location>
</feature>
<feature type="transmembrane region" description="Helical" evidence="8">
    <location>
        <begin position="516"/>
        <end position="534"/>
    </location>
</feature>
<evidence type="ECO:0000256" key="1">
    <source>
        <dbReference type="ARBA" id="ARBA00004651"/>
    </source>
</evidence>
<feature type="transmembrane region" description="Helical" evidence="8">
    <location>
        <begin position="267"/>
        <end position="287"/>
    </location>
</feature>
<feature type="domain" description="NADH:quinone oxidoreductase/Mrp antiporter transmembrane" evidence="9">
    <location>
        <begin position="129"/>
        <end position="413"/>
    </location>
</feature>
<dbReference type="Proteomes" id="UP001597173">
    <property type="component" value="Unassembled WGS sequence"/>
</dbReference>
<feature type="transmembrane region" description="Helical" evidence="8">
    <location>
        <begin position="565"/>
        <end position="581"/>
    </location>
</feature>
<feature type="transmembrane region" description="Helical" evidence="8">
    <location>
        <begin position="240"/>
        <end position="261"/>
    </location>
</feature>
<dbReference type="InterPro" id="IPR003918">
    <property type="entry name" value="NADH_UbQ_OxRdtase"/>
</dbReference>
<dbReference type="RefSeq" id="WP_374834865.1">
    <property type="nucleotide sequence ID" value="NZ_JBHEEW010000001.1"/>
</dbReference>
<dbReference type="PANTHER" id="PTHR42703:SF1">
    <property type="entry name" value="NA(+)_H(+) ANTIPORTER SUBUNIT D1"/>
    <property type="match status" value="1"/>
</dbReference>
<evidence type="ECO:0000313" key="10">
    <source>
        <dbReference type="EMBL" id="MFD1327214.1"/>
    </source>
</evidence>
<dbReference type="PRINTS" id="PR01437">
    <property type="entry name" value="NUOXDRDTASE4"/>
</dbReference>
<feature type="transmembrane region" description="Helical" evidence="8">
    <location>
        <begin position="321"/>
        <end position="344"/>
    </location>
</feature>
<feature type="transmembrane region" description="Helical" evidence="8">
    <location>
        <begin position="788"/>
        <end position="809"/>
    </location>
</feature>
<evidence type="ECO:0000256" key="5">
    <source>
        <dbReference type="ARBA" id="ARBA00022989"/>
    </source>
</evidence>
<dbReference type="InterPro" id="IPR050586">
    <property type="entry name" value="CPA3_Na-H_Antiporter_D"/>
</dbReference>
<evidence type="ECO:0000313" key="11">
    <source>
        <dbReference type="Proteomes" id="UP001597173"/>
    </source>
</evidence>
<sequence length="1031" mass="109478">MVESLLQPLNIFLLGLGGGFLIPLLYQINKRLPAIAFILALVGMAVISAACLWRIQGGVSSFEVMMAGSVPPFSINLRFGPWEGFFSLSVNIVALLGAWHAWERLRDSYVALLLYLILIMGINGMVMTRDLFNLFVFLEIVSIGTYGLLGLDRTPVALAASFKYILATVLASSFFLLGTGLLYHVTGMLNIDAMIANRALIVGPLGTTALLFVLACLVVELKPFPANGWGLDVYQAASSGTAALVSVGVSAGVFFALFKLLPLFEPYLGILALAGGTTFLFSNLVGLRQVNVQRMLGYSSIAQMGLLLLALSLLHETDAEAALPLVVGGLFVNHLFAKAGLFWLAGLVGRDEVDGWGGIAGDRRVFMTLAALVVAIAGLPPFPAFWAKWELVMQAAAGGRYAAVAVVLIGSLLEAAYMFRWLGQAKRAPPGEAVVVQPVARLMPAMACVVLLAASGTMAAALADAASLLLVAPLCIGAGLFLFDGLPGRVKCLLMLVAVLASGVAILPGLQGIRQLFAVVLLAGGLVIGFAGLYRSEPRSGFHAMLAVLLLSIVALLRASTSLEFFFHWEIITLSSYFLIAQGRRAGAHILPFLLFSLASAYCMLAGFALAAVATGTTALAALATAGPAATTAFTLLAIGFLVKAGAVGVHVWLPGAYAEADDDLSAMLSAVVSKLAVFGLFMVTYLAIRSEVGLDMAHAMGWIGLLTTLVGAILALQQDDMKRMLAYSSMSQIGYIVTAIALMSHLGWVTAFYLVANHLMVKGILFLAIAAVILRTGTRLLDQAGGVAAKMPFTFGLVVIALVSMSGLPPLAGFGGKWLLLSAMVDKGWYGLAILTVLATFIGFLYMFRLAHALAVGSGKAGRGDLREAPWPLLGAQFVLAAAIFLLSFYPKLFMDPVSAAIDPYFASTLVWQGMSLETIYGYWNPIPVMAMTVAATAVLFLLFLLIYRRRGRRSPAIGTPQFYAFYRAALARVVVPIASVFWDGVWAATMAAAGGVRRIYTGDGQTYALHVLYYVIVLYVLGTFGFPRG</sequence>
<keyword evidence="6 8" id="KW-0472">Membrane</keyword>
<evidence type="ECO:0000256" key="2">
    <source>
        <dbReference type="ARBA" id="ARBA00005346"/>
    </source>
</evidence>
<comment type="similarity">
    <text evidence="2">Belongs to the CPA3 antiporters (TC 2.A.63) subunit D family.</text>
</comment>
<feature type="transmembrane region" description="Helical" evidence="8">
    <location>
        <begin position="6"/>
        <end position="26"/>
    </location>
</feature>
<keyword evidence="3" id="KW-1003">Cell membrane</keyword>
<keyword evidence="4 7" id="KW-0812">Transmembrane</keyword>
<evidence type="ECO:0000259" key="9">
    <source>
        <dbReference type="Pfam" id="PF00361"/>
    </source>
</evidence>
<proteinExistence type="inferred from homology"/>
<feature type="transmembrane region" description="Helical" evidence="8">
    <location>
        <begin position="541"/>
        <end position="559"/>
    </location>
</feature>
<feature type="transmembrane region" description="Helical" evidence="8">
    <location>
        <begin position="465"/>
        <end position="483"/>
    </location>
</feature>
<feature type="transmembrane region" description="Helical" evidence="8">
    <location>
        <begin position="666"/>
        <end position="688"/>
    </location>
</feature>
<feature type="transmembrane region" description="Helical" evidence="8">
    <location>
        <begin position="634"/>
        <end position="654"/>
    </location>
</feature>
<feature type="transmembrane region" description="Helical" evidence="8">
    <location>
        <begin position="365"/>
        <end position="386"/>
    </location>
</feature>
<evidence type="ECO:0000256" key="6">
    <source>
        <dbReference type="ARBA" id="ARBA00023136"/>
    </source>
</evidence>
<feature type="transmembrane region" description="Helical" evidence="8">
    <location>
        <begin position="84"/>
        <end position="102"/>
    </location>
</feature>
<evidence type="ECO:0000256" key="7">
    <source>
        <dbReference type="RuleBase" id="RU000320"/>
    </source>
</evidence>
<dbReference type="EMBL" id="JBHTNF010000002">
    <property type="protein sequence ID" value="MFD1327214.1"/>
    <property type="molecule type" value="Genomic_DNA"/>
</dbReference>
<feature type="transmembrane region" description="Helical" evidence="8">
    <location>
        <begin position="970"/>
        <end position="989"/>
    </location>
</feature>
<feature type="transmembrane region" description="Helical" evidence="8">
    <location>
        <begin position="725"/>
        <end position="747"/>
    </location>
</feature>
<organism evidence="10 11">
    <name type="scientific">Mycoplana ramosa</name>
    <name type="common">Mycoplana bullata</name>
    <dbReference type="NCBI Taxonomy" id="40837"/>
    <lineage>
        <taxon>Bacteria</taxon>
        <taxon>Pseudomonadati</taxon>
        <taxon>Pseudomonadota</taxon>
        <taxon>Alphaproteobacteria</taxon>
        <taxon>Hyphomicrobiales</taxon>
        <taxon>Rhizobiaceae</taxon>
        <taxon>Mycoplana</taxon>
    </lineage>
</organism>
<reference evidence="11" key="1">
    <citation type="journal article" date="2019" name="Int. J. Syst. Evol. Microbiol.">
        <title>The Global Catalogue of Microorganisms (GCM) 10K type strain sequencing project: providing services to taxonomists for standard genome sequencing and annotation.</title>
        <authorList>
            <consortium name="The Broad Institute Genomics Platform"/>
            <consortium name="The Broad Institute Genome Sequencing Center for Infectious Disease"/>
            <person name="Wu L."/>
            <person name="Ma J."/>
        </authorList>
    </citation>
    <scope>NUCLEOTIDE SEQUENCE [LARGE SCALE GENOMIC DNA]</scope>
    <source>
        <strain evidence="11">CCUG 55609</strain>
    </source>
</reference>
<feature type="transmembrane region" description="Helical" evidence="8">
    <location>
        <begin position="1009"/>
        <end position="1028"/>
    </location>
</feature>
<feature type="transmembrane region" description="Helical" evidence="8">
    <location>
        <begin position="870"/>
        <end position="891"/>
    </location>
</feature>
<gene>
    <name evidence="10" type="ORF">ACFQ33_04840</name>
</gene>
<evidence type="ECO:0000256" key="4">
    <source>
        <dbReference type="ARBA" id="ARBA00022692"/>
    </source>
</evidence>
<feature type="transmembrane region" description="Helical" evidence="8">
    <location>
        <begin position="195"/>
        <end position="219"/>
    </location>
</feature>
<dbReference type="InterPro" id="IPR001750">
    <property type="entry name" value="ND/Mrp_TM"/>
</dbReference>
<keyword evidence="11" id="KW-1185">Reference proteome</keyword>
<feature type="transmembrane region" description="Helical" evidence="8">
    <location>
        <begin position="928"/>
        <end position="949"/>
    </location>
</feature>